<name>A0A2D3V032_9PEZI</name>
<proteinExistence type="predicted"/>
<dbReference type="OrthoDB" id="206452at2759"/>
<dbReference type="InterPro" id="IPR037238">
    <property type="entry name" value="YbiA-like_sf"/>
</dbReference>
<protein>
    <recommendedName>
        <fullName evidence="1">NADAR domain-containing protein</fullName>
    </recommendedName>
</protein>
<accession>A0A2D3V032</accession>
<dbReference type="Gene3D" id="1.10.357.40">
    <property type="entry name" value="YbiA-like"/>
    <property type="match status" value="1"/>
</dbReference>
<keyword evidence="3" id="KW-1185">Reference proteome</keyword>
<dbReference type="SUPFAM" id="SSF143990">
    <property type="entry name" value="YbiA-like"/>
    <property type="match status" value="1"/>
</dbReference>
<gene>
    <name evidence="2" type="ORF">RCC_06999</name>
</gene>
<dbReference type="AlphaFoldDB" id="A0A2D3V032"/>
<dbReference type="Pfam" id="PF08719">
    <property type="entry name" value="NADAR"/>
    <property type="match status" value="1"/>
</dbReference>
<evidence type="ECO:0000313" key="2">
    <source>
        <dbReference type="EMBL" id="CZT21138.1"/>
    </source>
</evidence>
<dbReference type="EMBL" id="FJUY01000010">
    <property type="protein sequence ID" value="CZT21138.1"/>
    <property type="molecule type" value="Genomic_DNA"/>
</dbReference>
<evidence type="ECO:0000259" key="1">
    <source>
        <dbReference type="Pfam" id="PF08719"/>
    </source>
</evidence>
<dbReference type="GeneID" id="35602123"/>
<sequence length="197" mass="22835">MSFEVVDGKGPRWIGDGFRIPPELQYAQDLPPRVTEKYVFFFGYDRPEKECCLQQWYPSFFVEHGVQFHTAEQFMMYHKALLMKDEEVAGRILEADTPGKTKALGREVKNFQQSVWDENCDRIVEQGNYLKFSQNKDLGKVLLSTGERGLVETSPNDRLWGIGFNSDEAEGKESEWGENKLGKALERVRDRLRMEAK</sequence>
<organism evidence="2 3">
    <name type="scientific">Ramularia collo-cygni</name>
    <dbReference type="NCBI Taxonomy" id="112498"/>
    <lineage>
        <taxon>Eukaryota</taxon>
        <taxon>Fungi</taxon>
        <taxon>Dikarya</taxon>
        <taxon>Ascomycota</taxon>
        <taxon>Pezizomycotina</taxon>
        <taxon>Dothideomycetes</taxon>
        <taxon>Dothideomycetidae</taxon>
        <taxon>Mycosphaerellales</taxon>
        <taxon>Mycosphaerellaceae</taxon>
        <taxon>Ramularia</taxon>
    </lineage>
</organism>
<dbReference type="CDD" id="cd15457">
    <property type="entry name" value="NADAR"/>
    <property type="match status" value="1"/>
</dbReference>
<evidence type="ECO:0000313" key="3">
    <source>
        <dbReference type="Proteomes" id="UP000225277"/>
    </source>
</evidence>
<dbReference type="STRING" id="112498.A0A2D3V032"/>
<dbReference type="Proteomes" id="UP000225277">
    <property type="component" value="Unassembled WGS sequence"/>
</dbReference>
<dbReference type="InterPro" id="IPR012816">
    <property type="entry name" value="NADAR"/>
</dbReference>
<dbReference type="NCBIfam" id="TIGR02464">
    <property type="entry name" value="ribofla_fusion"/>
    <property type="match status" value="1"/>
</dbReference>
<dbReference type="RefSeq" id="XP_023628027.1">
    <property type="nucleotide sequence ID" value="XM_023772259.1"/>
</dbReference>
<reference evidence="2 3" key="1">
    <citation type="submission" date="2016-03" db="EMBL/GenBank/DDBJ databases">
        <authorList>
            <person name="Ploux O."/>
        </authorList>
    </citation>
    <scope>NUCLEOTIDE SEQUENCE [LARGE SCALE GENOMIC DNA]</scope>
    <source>
        <strain evidence="2 3">URUG2</strain>
    </source>
</reference>
<feature type="domain" description="NADAR" evidence="1">
    <location>
        <begin position="44"/>
        <end position="193"/>
    </location>
</feature>